<dbReference type="InterPro" id="IPR018723">
    <property type="entry name" value="DUF2254_membrane"/>
</dbReference>
<feature type="transmembrane region" description="Helical" evidence="1">
    <location>
        <begin position="116"/>
        <end position="137"/>
    </location>
</feature>
<dbReference type="STRING" id="1090322.MettiDRAFT_1306"/>
<gene>
    <name evidence="2" type="ORF">MettiDRAFT_1306</name>
</gene>
<feature type="transmembrane region" description="Helical" evidence="1">
    <location>
        <begin position="149"/>
        <end position="169"/>
    </location>
</feature>
<keyword evidence="1" id="KW-0812">Transmembrane</keyword>
<dbReference type="Proteomes" id="UP000019483">
    <property type="component" value="Unassembled WGS sequence"/>
</dbReference>
<keyword evidence="1" id="KW-1133">Transmembrane helix</keyword>
<dbReference type="OrthoDB" id="142907at2157"/>
<dbReference type="AlphaFoldDB" id="W9DQP8"/>
<accession>W9DQP8</accession>
<comment type="caution">
    <text evidence="2">The sequence shown here is derived from an EMBL/GenBank/DDBJ whole genome shotgun (WGS) entry which is preliminary data.</text>
</comment>
<dbReference type="RefSeq" id="WP_023845004.1">
    <property type="nucleotide sequence ID" value="NZ_AZAJ01000001.1"/>
</dbReference>
<keyword evidence="1" id="KW-0472">Membrane</keyword>
<feature type="transmembrane region" description="Helical" evidence="1">
    <location>
        <begin position="71"/>
        <end position="95"/>
    </location>
</feature>
<dbReference type="Pfam" id="PF10011">
    <property type="entry name" value="DUF2254"/>
    <property type="match status" value="1"/>
</dbReference>
<evidence type="ECO:0000256" key="1">
    <source>
        <dbReference type="SAM" id="Phobius"/>
    </source>
</evidence>
<evidence type="ECO:0000313" key="3">
    <source>
        <dbReference type="Proteomes" id="UP000019483"/>
    </source>
</evidence>
<sequence length="459" mass="51302">MEPKRIKDNFEGPSWSNRIFFYFCLFSSILIILMIILCFFAVLNIDLALFGTSQYTAEELHNIGFYDNERYLLSALVQSLAATIALVITLSLVAVQLAAQSYSARVIDVYKRNPDMWILLCIYIITIFYGLGLTKIIGLDILGNYMEGAILVAYFMGFFAFVCLVPYMLKTLDLLKPSTVITLLTKEITKEKVLEHIQNDDDIDETDPVQPIIDIINGALERNDYETVRNGLKGISGSLINISDKNNLNGDDGTKIVDHVASHIGRFGMHAIDRQNENATFSTIISLEQVGKEAAEKNPSASRRSVDMLGFIGTKATEKRFEVASERAAKALGNVETRMIVKNEESWAVSFLREMGVEAAKQNIDNVSWETVISLKKIGLEAIQQNAKGMVNTILDAIFDIGKEAIENQLFITPPTSKTALESLAEKANKQELYDIEKYALNKANNLENELLDINKGYC</sequence>
<organism evidence="2 3">
    <name type="scientific">Methanolobus tindarius DSM 2278</name>
    <dbReference type="NCBI Taxonomy" id="1090322"/>
    <lineage>
        <taxon>Archaea</taxon>
        <taxon>Methanobacteriati</taxon>
        <taxon>Methanobacteriota</taxon>
        <taxon>Stenosarchaea group</taxon>
        <taxon>Methanomicrobia</taxon>
        <taxon>Methanosarcinales</taxon>
        <taxon>Methanosarcinaceae</taxon>
        <taxon>Methanolobus</taxon>
    </lineage>
</organism>
<dbReference type="EMBL" id="AZAJ01000001">
    <property type="protein sequence ID" value="ETA67868.1"/>
    <property type="molecule type" value="Genomic_DNA"/>
</dbReference>
<protein>
    <submittedName>
        <fullName evidence="2">Putative integral membrane protein</fullName>
    </submittedName>
</protein>
<name>W9DQP8_METTI</name>
<reference evidence="2 3" key="1">
    <citation type="submission" date="2013-08" db="EMBL/GenBank/DDBJ databases">
        <authorList>
            <consortium name="DOE Joint Genome Institute"/>
            <person name="Eisen J."/>
            <person name="Huntemann M."/>
            <person name="Han J."/>
            <person name="Chen A."/>
            <person name="Kyrpides N."/>
            <person name="Mavromatis K."/>
            <person name="Markowitz V."/>
            <person name="Palaniappan K."/>
            <person name="Ivanova N."/>
            <person name="Schaumberg A."/>
            <person name="Pati A."/>
            <person name="Liolios K."/>
            <person name="Nordberg H.P."/>
            <person name="Cantor M.N."/>
            <person name="Hua S.X."/>
            <person name="Woyke T."/>
        </authorList>
    </citation>
    <scope>NUCLEOTIDE SEQUENCE [LARGE SCALE GENOMIC DNA]</scope>
    <source>
        <strain evidence="2 3">DSM 2278</strain>
    </source>
</reference>
<evidence type="ECO:0000313" key="2">
    <source>
        <dbReference type="EMBL" id="ETA67868.1"/>
    </source>
</evidence>
<keyword evidence="3" id="KW-1185">Reference proteome</keyword>
<proteinExistence type="predicted"/>
<feature type="transmembrane region" description="Helical" evidence="1">
    <location>
        <begin position="20"/>
        <end position="43"/>
    </location>
</feature>